<dbReference type="PROSITE" id="PS50109">
    <property type="entry name" value="HIS_KIN"/>
    <property type="match status" value="1"/>
</dbReference>
<evidence type="ECO:0000256" key="8">
    <source>
        <dbReference type="PROSITE-ProRule" id="PRU00169"/>
    </source>
</evidence>
<dbReference type="Pfam" id="PF17152">
    <property type="entry name" value="CHASE8"/>
    <property type="match status" value="1"/>
</dbReference>
<dbReference type="InterPro" id="IPR033417">
    <property type="entry name" value="CHASE8"/>
</dbReference>
<dbReference type="CDD" id="cd16922">
    <property type="entry name" value="HATPase_EvgS-ArcB-TorS-like"/>
    <property type="match status" value="1"/>
</dbReference>
<dbReference type="AlphaFoldDB" id="A0A934RVV9"/>
<evidence type="ECO:0000259" key="12">
    <source>
        <dbReference type="PROSITE" id="PS50885"/>
    </source>
</evidence>
<evidence type="ECO:0000313" key="13">
    <source>
        <dbReference type="EMBL" id="MBK1877772.1"/>
    </source>
</evidence>
<evidence type="ECO:0000256" key="2">
    <source>
        <dbReference type="ARBA" id="ARBA00004370"/>
    </source>
</evidence>
<evidence type="ECO:0000256" key="6">
    <source>
        <dbReference type="ARBA" id="ARBA00022777"/>
    </source>
</evidence>
<dbReference type="SMART" id="SM00448">
    <property type="entry name" value="REC"/>
    <property type="match status" value="1"/>
</dbReference>
<keyword evidence="9" id="KW-1133">Transmembrane helix</keyword>
<dbReference type="EMBL" id="JAENIL010000022">
    <property type="protein sequence ID" value="MBK1877772.1"/>
    <property type="molecule type" value="Genomic_DNA"/>
</dbReference>
<dbReference type="InterPro" id="IPR003661">
    <property type="entry name" value="HisK_dim/P_dom"/>
</dbReference>
<dbReference type="Pfam" id="PF02518">
    <property type="entry name" value="HATPase_c"/>
    <property type="match status" value="1"/>
</dbReference>
<keyword evidence="14" id="KW-1185">Reference proteome</keyword>
<dbReference type="Gene3D" id="3.30.565.10">
    <property type="entry name" value="Histidine kinase-like ATPase, C-terminal domain"/>
    <property type="match status" value="1"/>
</dbReference>
<dbReference type="PROSITE" id="PS50110">
    <property type="entry name" value="RESPONSE_REGULATORY"/>
    <property type="match status" value="1"/>
</dbReference>
<evidence type="ECO:0000259" key="10">
    <source>
        <dbReference type="PROSITE" id="PS50109"/>
    </source>
</evidence>
<dbReference type="SUPFAM" id="SSF47384">
    <property type="entry name" value="Homodimeric domain of signal transducing histidine kinase"/>
    <property type="match status" value="1"/>
</dbReference>
<dbReference type="InterPro" id="IPR036097">
    <property type="entry name" value="HisK_dim/P_sf"/>
</dbReference>
<dbReference type="RefSeq" id="WP_200355986.1">
    <property type="nucleotide sequence ID" value="NZ_JAENIL010000022.1"/>
</dbReference>
<dbReference type="InterPro" id="IPR005467">
    <property type="entry name" value="His_kinase_dom"/>
</dbReference>
<feature type="domain" description="Response regulatory" evidence="11">
    <location>
        <begin position="517"/>
        <end position="634"/>
    </location>
</feature>
<evidence type="ECO:0000256" key="4">
    <source>
        <dbReference type="ARBA" id="ARBA00022553"/>
    </source>
</evidence>
<dbReference type="PANTHER" id="PTHR45339:SF1">
    <property type="entry name" value="HYBRID SIGNAL TRANSDUCTION HISTIDINE KINASE J"/>
    <property type="match status" value="1"/>
</dbReference>
<reference evidence="13" key="1">
    <citation type="submission" date="2021-01" db="EMBL/GenBank/DDBJ databases">
        <title>Modified the classification status of verrucomicrobia.</title>
        <authorList>
            <person name="Feng X."/>
        </authorList>
    </citation>
    <scope>NUCLEOTIDE SEQUENCE</scope>
    <source>
        <strain evidence="13">KCTC 13126</strain>
    </source>
</reference>
<keyword evidence="4 8" id="KW-0597">Phosphoprotein</keyword>
<feature type="transmembrane region" description="Helical" evidence="9">
    <location>
        <begin position="24"/>
        <end position="46"/>
    </location>
</feature>
<gene>
    <name evidence="13" type="ORF">JIN87_12915</name>
</gene>
<evidence type="ECO:0000256" key="5">
    <source>
        <dbReference type="ARBA" id="ARBA00022679"/>
    </source>
</evidence>
<dbReference type="CDD" id="cd00082">
    <property type="entry name" value="HisKA"/>
    <property type="match status" value="1"/>
</dbReference>
<evidence type="ECO:0000256" key="9">
    <source>
        <dbReference type="SAM" id="Phobius"/>
    </source>
</evidence>
<dbReference type="SUPFAM" id="SSF52172">
    <property type="entry name" value="CheY-like"/>
    <property type="match status" value="1"/>
</dbReference>
<keyword evidence="5" id="KW-0808">Transferase</keyword>
<evidence type="ECO:0000256" key="3">
    <source>
        <dbReference type="ARBA" id="ARBA00012438"/>
    </source>
</evidence>
<dbReference type="Proteomes" id="UP000617628">
    <property type="component" value="Unassembled WGS sequence"/>
</dbReference>
<comment type="caution">
    <text evidence="13">The sequence shown here is derived from an EMBL/GenBank/DDBJ whole genome shotgun (WGS) entry which is preliminary data.</text>
</comment>
<comment type="subcellular location">
    <subcellularLocation>
        <location evidence="2">Membrane</location>
    </subcellularLocation>
</comment>
<dbReference type="InterPro" id="IPR036890">
    <property type="entry name" value="HATPase_C_sf"/>
</dbReference>
<dbReference type="InterPro" id="IPR011006">
    <property type="entry name" value="CheY-like_superfamily"/>
</dbReference>
<dbReference type="Gene3D" id="6.10.340.10">
    <property type="match status" value="1"/>
</dbReference>
<dbReference type="SMART" id="SM00388">
    <property type="entry name" value="HisKA"/>
    <property type="match status" value="1"/>
</dbReference>
<dbReference type="GO" id="GO:0000155">
    <property type="term" value="F:phosphorelay sensor kinase activity"/>
    <property type="evidence" value="ECO:0007669"/>
    <property type="project" value="InterPro"/>
</dbReference>
<name>A0A934RVV9_9BACT</name>
<organism evidence="13 14">
    <name type="scientific">Pelagicoccus mobilis</name>
    <dbReference type="NCBI Taxonomy" id="415221"/>
    <lineage>
        <taxon>Bacteria</taxon>
        <taxon>Pseudomonadati</taxon>
        <taxon>Verrucomicrobiota</taxon>
        <taxon>Opitutia</taxon>
        <taxon>Puniceicoccales</taxon>
        <taxon>Pelagicoccaceae</taxon>
        <taxon>Pelagicoccus</taxon>
    </lineage>
</organism>
<dbReference type="EC" id="2.7.13.3" evidence="3"/>
<dbReference type="SMART" id="SM00387">
    <property type="entry name" value="HATPase_c"/>
    <property type="match status" value="1"/>
</dbReference>
<keyword evidence="9" id="KW-0472">Membrane</keyword>
<dbReference type="FunFam" id="3.30.565.10:FF:000010">
    <property type="entry name" value="Sensor histidine kinase RcsC"/>
    <property type="match status" value="1"/>
</dbReference>
<dbReference type="PRINTS" id="PR00344">
    <property type="entry name" value="BCTRLSENSOR"/>
</dbReference>
<dbReference type="Gene3D" id="3.40.50.2300">
    <property type="match status" value="1"/>
</dbReference>
<comment type="catalytic activity">
    <reaction evidence="1">
        <text>ATP + protein L-histidine = ADP + protein N-phospho-L-histidine.</text>
        <dbReference type="EC" id="2.7.13.3"/>
    </reaction>
</comment>
<feature type="domain" description="HAMP" evidence="12">
    <location>
        <begin position="192"/>
        <end position="245"/>
    </location>
</feature>
<dbReference type="InterPro" id="IPR004358">
    <property type="entry name" value="Sig_transdc_His_kin-like_C"/>
</dbReference>
<dbReference type="Gene3D" id="1.10.287.130">
    <property type="match status" value="1"/>
</dbReference>
<dbReference type="GO" id="GO:0016020">
    <property type="term" value="C:membrane"/>
    <property type="evidence" value="ECO:0007669"/>
    <property type="project" value="UniProtKB-SubCell"/>
</dbReference>
<dbReference type="InterPro" id="IPR003594">
    <property type="entry name" value="HATPase_dom"/>
</dbReference>
<sequence length="640" mass="71036">MSETTPQRNAFAKIYSQLSIRKKLVVLIAGVAGFVTVLAMLLSFFIELNLFKTRLLEEYQATARMTAGNLDAAIIFNDQRDASDVLSVLSVQSYIESAGVYLDDGTVFTSYTNEELELPPSIPPLDVETGFSDGKILIKEPIFDSGVLIAHLVLKASQGELNAFKFAHSTLFVSLLVGAIATAILLAKRLGSHVSRPVIELAETARRITEFQDVSSRQKRISEDETGQLVDAFNEMLEQIEKRSIALVQAKETAEASNRAKDDFLSVISHELRTPLNPIIGYVEILLRNASSENDRKQLSLVKQYAEHLQNLIDRVIDFSRFERGSILVNSEPVNYKRLCQNVLSLLDQQAQTKGLQLLCHHQHSPQELVETNTLRTDRIKLQQIVLNLVSNALKFTESGSITLTTILSKEEGAPHKLRIEVEDTGIGIAPGDRDTVFKPFSQIDSSLTRQYSGMGLGLAITQRIVQVLGGTIDFESETDKGTTFWLEIPVSPTDEIDPDPSIAPSVPEPDPEQEAKILLVDDQLVNLELGESLLTSCGHQVVCARSGADAIKYVQSESFDLIILDIKMPRMNGYETAKEIRKLESDSERTPIIALTAHVTTRGNEQCLEAGMDDLLSKPFNTERLNQITNKWLNRSQTN</sequence>
<dbReference type="Pfam" id="PF00672">
    <property type="entry name" value="HAMP"/>
    <property type="match status" value="1"/>
</dbReference>
<keyword evidence="9" id="KW-0812">Transmembrane</keyword>
<dbReference type="CDD" id="cd06225">
    <property type="entry name" value="HAMP"/>
    <property type="match status" value="1"/>
</dbReference>
<dbReference type="InterPro" id="IPR003660">
    <property type="entry name" value="HAMP_dom"/>
</dbReference>
<keyword evidence="6" id="KW-0418">Kinase</keyword>
<evidence type="ECO:0000313" key="14">
    <source>
        <dbReference type="Proteomes" id="UP000617628"/>
    </source>
</evidence>
<dbReference type="SUPFAM" id="SSF55874">
    <property type="entry name" value="ATPase domain of HSP90 chaperone/DNA topoisomerase II/histidine kinase"/>
    <property type="match status" value="1"/>
</dbReference>
<dbReference type="Pfam" id="PF00512">
    <property type="entry name" value="HisKA"/>
    <property type="match status" value="1"/>
</dbReference>
<evidence type="ECO:0000259" key="11">
    <source>
        <dbReference type="PROSITE" id="PS50110"/>
    </source>
</evidence>
<accession>A0A934RVV9</accession>
<dbReference type="Pfam" id="PF00072">
    <property type="entry name" value="Response_reg"/>
    <property type="match status" value="1"/>
</dbReference>
<protein>
    <recommendedName>
        <fullName evidence="3">histidine kinase</fullName>
        <ecNumber evidence="3">2.7.13.3</ecNumber>
    </recommendedName>
</protein>
<dbReference type="PROSITE" id="PS50885">
    <property type="entry name" value="HAMP"/>
    <property type="match status" value="1"/>
</dbReference>
<feature type="modified residue" description="4-aspartylphosphate" evidence="8">
    <location>
        <position position="566"/>
    </location>
</feature>
<dbReference type="SUPFAM" id="SSF158472">
    <property type="entry name" value="HAMP domain-like"/>
    <property type="match status" value="1"/>
</dbReference>
<keyword evidence="7" id="KW-0902">Two-component regulatory system</keyword>
<proteinExistence type="predicted"/>
<dbReference type="PANTHER" id="PTHR45339">
    <property type="entry name" value="HYBRID SIGNAL TRANSDUCTION HISTIDINE KINASE J"/>
    <property type="match status" value="1"/>
</dbReference>
<evidence type="ECO:0000256" key="1">
    <source>
        <dbReference type="ARBA" id="ARBA00000085"/>
    </source>
</evidence>
<feature type="domain" description="Histidine kinase" evidence="10">
    <location>
        <begin position="267"/>
        <end position="493"/>
    </location>
</feature>
<evidence type="ECO:0000256" key="7">
    <source>
        <dbReference type="ARBA" id="ARBA00023012"/>
    </source>
</evidence>
<dbReference type="InterPro" id="IPR001789">
    <property type="entry name" value="Sig_transdc_resp-reg_receiver"/>
</dbReference>
<dbReference type="CDD" id="cd17546">
    <property type="entry name" value="REC_hyHK_CKI1_RcsC-like"/>
    <property type="match status" value="1"/>
</dbReference>